<keyword evidence="2" id="KW-1185">Reference proteome</keyword>
<name>A0A9P4TUT5_9PEZI</name>
<gene>
    <name evidence="1" type="ORF">EJ08DRAFT_475779</name>
</gene>
<protein>
    <submittedName>
        <fullName evidence="1">Uncharacterized protein</fullName>
    </submittedName>
</protein>
<sequence length="168" mass="18785">MIELDVKDCVEVRMGSLLDFQKFCFQMYCPQNHSKSTSHRIRVPSIPGCCISIFKLLRSTTRSIGGLCALVVIFSSTRATAVFALASSRSTRSRSTGFRFHPNSPLNPFCTAFRMVMPYVRRSIPGTTSPSHPSAGLNVTGRRRFALTKKSSRFTSMERITFAVYISI</sequence>
<accession>A0A9P4TUT5</accession>
<proteinExistence type="predicted"/>
<dbReference type="EMBL" id="MU007088">
    <property type="protein sequence ID" value="KAF2422754.1"/>
    <property type="molecule type" value="Genomic_DNA"/>
</dbReference>
<evidence type="ECO:0000313" key="1">
    <source>
        <dbReference type="EMBL" id="KAF2422754.1"/>
    </source>
</evidence>
<evidence type="ECO:0000313" key="2">
    <source>
        <dbReference type="Proteomes" id="UP000800235"/>
    </source>
</evidence>
<dbReference type="Proteomes" id="UP000800235">
    <property type="component" value="Unassembled WGS sequence"/>
</dbReference>
<reference evidence="1" key="1">
    <citation type="journal article" date="2020" name="Stud. Mycol.">
        <title>101 Dothideomycetes genomes: a test case for predicting lifestyles and emergence of pathogens.</title>
        <authorList>
            <person name="Haridas S."/>
            <person name="Albert R."/>
            <person name="Binder M."/>
            <person name="Bloem J."/>
            <person name="Labutti K."/>
            <person name="Salamov A."/>
            <person name="Andreopoulos B."/>
            <person name="Baker S."/>
            <person name="Barry K."/>
            <person name="Bills G."/>
            <person name="Bluhm B."/>
            <person name="Cannon C."/>
            <person name="Castanera R."/>
            <person name="Culley D."/>
            <person name="Daum C."/>
            <person name="Ezra D."/>
            <person name="Gonzalez J."/>
            <person name="Henrissat B."/>
            <person name="Kuo A."/>
            <person name="Liang C."/>
            <person name="Lipzen A."/>
            <person name="Lutzoni F."/>
            <person name="Magnuson J."/>
            <person name="Mondo S."/>
            <person name="Nolan M."/>
            <person name="Ohm R."/>
            <person name="Pangilinan J."/>
            <person name="Park H.-J."/>
            <person name="Ramirez L."/>
            <person name="Alfaro M."/>
            <person name="Sun H."/>
            <person name="Tritt A."/>
            <person name="Yoshinaga Y."/>
            <person name="Zwiers L.-H."/>
            <person name="Turgeon B."/>
            <person name="Goodwin S."/>
            <person name="Spatafora J."/>
            <person name="Crous P."/>
            <person name="Grigoriev I."/>
        </authorList>
    </citation>
    <scope>NUCLEOTIDE SEQUENCE</scope>
    <source>
        <strain evidence="1">CBS 130266</strain>
    </source>
</reference>
<dbReference type="AlphaFoldDB" id="A0A9P4TUT5"/>
<comment type="caution">
    <text evidence="1">The sequence shown here is derived from an EMBL/GenBank/DDBJ whole genome shotgun (WGS) entry which is preliminary data.</text>
</comment>
<organism evidence="1 2">
    <name type="scientific">Tothia fuscella</name>
    <dbReference type="NCBI Taxonomy" id="1048955"/>
    <lineage>
        <taxon>Eukaryota</taxon>
        <taxon>Fungi</taxon>
        <taxon>Dikarya</taxon>
        <taxon>Ascomycota</taxon>
        <taxon>Pezizomycotina</taxon>
        <taxon>Dothideomycetes</taxon>
        <taxon>Pleosporomycetidae</taxon>
        <taxon>Venturiales</taxon>
        <taxon>Cylindrosympodiaceae</taxon>
        <taxon>Tothia</taxon>
    </lineage>
</organism>